<feature type="transmembrane region" description="Helical" evidence="1">
    <location>
        <begin position="212"/>
        <end position="229"/>
    </location>
</feature>
<reference evidence="2 3" key="1">
    <citation type="submission" date="2024-07" db="EMBL/GenBank/DDBJ databases">
        <title>Uliginosibacterium flavum JJ3220;KACC:17644.</title>
        <authorList>
            <person name="Kim M.K."/>
        </authorList>
    </citation>
    <scope>NUCLEOTIDE SEQUENCE [LARGE SCALE GENOMIC DNA]</scope>
    <source>
        <strain evidence="2 3">KACC:17644</strain>
    </source>
</reference>
<keyword evidence="3" id="KW-1185">Reference proteome</keyword>
<keyword evidence="1" id="KW-0812">Transmembrane</keyword>
<comment type="caution">
    <text evidence="2">The sequence shown here is derived from an EMBL/GenBank/DDBJ whole genome shotgun (WGS) entry which is preliminary data.</text>
</comment>
<proteinExistence type="predicted"/>
<feature type="transmembrane region" description="Helical" evidence="1">
    <location>
        <begin position="58"/>
        <end position="91"/>
    </location>
</feature>
<feature type="transmembrane region" description="Helical" evidence="1">
    <location>
        <begin position="158"/>
        <end position="191"/>
    </location>
</feature>
<feature type="transmembrane region" description="Helical" evidence="1">
    <location>
        <begin position="127"/>
        <end position="152"/>
    </location>
</feature>
<dbReference type="EMBL" id="JBEWZI010000009">
    <property type="protein sequence ID" value="MET7014552.1"/>
    <property type="molecule type" value="Genomic_DNA"/>
</dbReference>
<sequence>MSEHDTNPYAPPIAILSDEEQYANEGSFIPGGRKVPAGNASAWIGSAWEMFKQSPGTWIGLFLVFMLIYMVCAIIPLVNMVTVVLMPLLMGGVMIACERQRESGELALGDLFGGFQEHLGPLCIQGLLTMAFSMAVFIPIAIIGGIGVAIFAATGTGFGAAAIVGIVLLVLLALVAMLMLYAAMWFAPALIVLQGLTPFEAMKASFAGCMKNLVPGLIFFILSFLLMILGSIPLFLGLLVVFPLLYASIYTAYRDIFIEE</sequence>
<dbReference type="Proteomes" id="UP001549691">
    <property type="component" value="Unassembled WGS sequence"/>
</dbReference>
<dbReference type="NCBIfam" id="NF041043">
    <property type="entry name" value="BPSS1780_fam"/>
    <property type="match status" value="1"/>
</dbReference>
<dbReference type="RefSeq" id="WP_354601010.1">
    <property type="nucleotide sequence ID" value="NZ_JBEWZI010000009.1"/>
</dbReference>
<organism evidence="2 3">
    <name type="scientific">Uliginosibacterium flavum</name>
    <dbReference type="NCBI Taxonomy" id="1396831"/>
    <lineage>
        <taxon>Bacteria</taxon>
        <taxon>Pseudomonadati</taxon>
        <taxon>Pseudomonadota</taxon>
        <taxon>Betaproteobacteria</taxon>
        <taxon>Rhodocyclales</taxon>
        <taxon>Zoogloeaceae</taxon>
        <taxon>Uliginosibacterium</taxon>
    </lineage>
</organism>
<keyword evidence="1" id="KW-0472">Membrane</keyword>
<keyword evidence="1" id="KW-1133">Transmembrane helix</keyword>
<evidence type="ECO:0000256" key="1">
    <source>
        <dbReference type="SAM" id="Phobius"/>
    </source>
</evidence>
<accession>A0ABV2TKU3</accession>
<name>A0ABV2TKU3_9RHOO</name>
<dbReference type="InterPro" id="IPR047798">
    <property type="entry name" value="BPSS1780-like"/>
</dbReference>
<evidence type="ECO:0000313" key="2">
    <source>
        <dbReference type="EMBL" id="MET7014552.1"/>
    </source>
</evidence>
<evidence type="ECO:0000313" key="3">
    <source>
        <dbReference type="Proteomes" id="UP001549691"/>
    </source>
</evidence>
<gene>
    <name evidence="2" type="ORF">ABXR19_10170</name>
</gene>
<protein>
    <submittedName>
        <fullName evidence="2">BPSS1780 family membrane protein</fullName>
    </submittedName>
</protein>